<evidence type="ECO:0000313" key="3">
    <source>
        <dbReference type="Proteomes" id="UP001150062"/>
    </source>
</evidence>
<name>A0ABQ8ZBZ6_9EUKA</name>
<keyword evidence="1 2" id="KW-0812">Transmembrane</keyword>
<gene>
    <name evidence="2" type="ORF">M0813_12358</name>
</gene>
<dbReference type="EMBL" id="JAOAOG010000020">
    <property type="protein sequence ID" value="KAJ6254402.1"/>
    <property type="molecule type" value="Genomic_DNA"/>
</dbReference>
<proteinExistence type="predicted"/>
<keyword evidence="1" id="KW-0472">Membrane</keyword>
<dbReference type="Proteomes" id="UP001150062">
    <property type="component" value="Unassembled WGS sequence"/>
</dbReference>
<evidence type="ECO:0000313" key="2">
    <source>
        <dbReference type="EMBL" id="KAJ6254402.1"/>
    </source>
</evidence>
<feature type="transmembrane region" description="Helical" evidence="1">
    <location>
        <begin position="27"/>
        <end position="48"/>
    </location>
</feature>
<keyword evidence="1" id="KW-1133">Transmembrane helix</keyword>
<protein>
    <submittedName>
        <fullName evidence="2">Transmembrane protein</fullName>
    </submittedName>
</protein>
<keyword evidence="3" id="KW-1185">Reference proteome</keyword>
<reference evidence="2" key="1">
    <citation type="submission" date="2022-08" db="EMBL/GenBank/DDBJ databases">
        <title>Novel sulfate-reducing endosymbionts in the free-living metamonad Anaeramoeba.</title>
        <authorList>
            <person name="Jerlstrom-Hultqvist J."/>
            <person name="Cepicka I."/>
            <person name="Gallot-Lavallee L."/>
            <person name="Salas-Leiva D."/>
            <person name="Curtis B.A."/>
            <person name="Zahonova K."/>
            <person name="Pipaliya S."/>
            <person name="Dacks J."/>
            <person name="Roger A.J."/>
        </authorList>
    </citation>
    <scope>NUCLEOTIDE SEQUENCE</scope>
    <source>
        <strain evidence="2">Schooner1</strain>
    </source>
</reference>
<comment type="caution">
    <text evidence="2">The sequence shown here is derived from an EMBL/GenBank/DDBJ whole genome shotgun (WGS) entry which is preliminary data.</text>
</comment>
<accession>A0ABQ8ZBZ6</accession>
<evidence type="ECO:0000256" key="1">
    <source>
        <dbReference type="SAM" id="Phobius"/>
    </source>
</evidence>
<sequence length="158" mass="18157">MSSKEIEVDLIFENVPRLTNWNKKKHLLYFLLYFFVIVFLLAFCIGNPQFSTSETVTKTLDPESPVNEFTLKGVDRNNQYLEGETQYHNKADFGVIANVELQFTIYGSNQEDINNNTKWNEIKTYSLNRSVVSTVNKTFTAVLKRSGLKVLEAVTQTT</sequence>
<organism evidence="2 3">
    <name type="scientific">Anaeramoeba flamelloides</name>
    <dbReference type="NCBI Taxonomy" id="1746091"/>
    <lineage>
        <taxon>Eukaryota</taxon>
        <taxon>Metamonada</taxon>
        <taxon>Anaeramoebidae</taxon>
        <taxon>Anaeramoeba</taxon>
    </lineage>
</organism>